<reference evidence="2 3" key="1">
    <citation type="submission" date="2013-11" db="EMBL/GenBank/DDBJ databases">
        <title>The Damaraland mole rat (Fukomys damarensis) genome and evolution of African mole rats.</title>
        <authorList>
            <person name="Gladyshev V.N."/>
            <person name="Fang X."/>
        </authorList>
    </citation>
    <scope>NUCLEOTIDE SEQUENCE [LARGE SCALE GENOMIC DNA]</scope>
    <source>
        <tissue evidence="2">Liver</tissue>
    </source>
</reference>
<keyword evidence="3" id="KW-1185">Reference proteome</keyword>
<dbReference type="Proteomes" id="UP000028990">
    <property type="component" value="Unassembled WGS sequence"/>
</dbReference>
<protein>
    <submittedName>
        <fullName evidence="2">Uncharacterized protein</fullName>
    </submittedName>
</protein>
<proteinExistence type="predicted"/>
<evidence type="ECO:0000313" key="3">
    <source>
        <dbReference type="Proteomes" id="UP000028990"/>
    </source>
</evidence>
<dbReference type="EMBL" id="KN123755">
    <property type="protein sequence ID" value="KFO23799.1"/>
    <property type="molecule type" value="Genomic_DNA"/>
</dbReference>
<feature type="region of interest" description="Disordered" evidence="1">
    <location>
        <begin position="75"/>
        <end position="112"/>
    </location>
</feature>
<accession>A0A091CVV8</accession>
<evidence type="ECO:0000313" key="2">
    <source>
        <dbReference type="EMBL" id="KFO23799.1"/>
    </source>
</evidence>
<sequence length="128" mass="13538">MLSVTAGPVCFRRQEVERVADGIGPVLSPGLGCGARVADSASQLNRSGCLCGQPDSFLSPSPACLHQPELWGRFGSWPHGEGGTGERPPLASPEAGTLQANPEEETEAKERSDLTKVLRFITPDLVLN</sequence>
<name>A0A091CVV8_FUKDA</name>
<gene>
    <name evidence="2" type="ORF">H920_15003</name>
</gene>
<evidence type="ECO:0000256" key="1">
    <source>
        <dbReference type="SAM" id="MobiDB-lite"/>
    </source>
</evidence>
<organism evidence="2 3">
    <name type="scientific">Fukomys damarensis</name>
    <name type="common">Damaraland mole rat</name>
    <name type="synonym">Cryptomys damarensis</name>
    <dbReference type="NCBI Taxonomy" id="885580"/>
    <lineage>
        <taxon>Eukaryota</taxon>
        <taxon>Metazoa</taxon>
        <taxon>Chordata</taxon>
        <taxon>Craniata</taxon>
        <taxon>Vertebrata</taxon>
        <taxon>Euteleostomi</taxon>
        <taxon>Mammalia</taxon>
        <taxon>Eutheria</taxon>
        <taxon>Euarchontoglires</taxon>
        <taxon>Glires</taxon>
        <taxon>Rodentia</taxon>
        <taxon>Hystricomorpha</taxon>
        <taxon>Bathyergidae</taxon>
        <taxon>Fukomys</taxon>
    </lineage>
</organism>
<dbReference type="AlphaFoldDB" id="A0A091CVV8"/>